<name>A0A9P0NSJ8_ACAOB</name>
<dbReference type="FunFam" id="3.40.570.10:FF:000007">
    <property type="entry name" value="Alkaline nuclease"/>
    <property type="match status" value="1"/>
</dbReference>
<dbReference type="GO" id="GO:0005743">
    <property type="term" value="C:mitochondrial inner membrane"/>
    <property type="evidence" value="ECO:0007669"/>
    <property type="project" value="TreeGrafter"/>
</dbReference>
<dbReference type="GO" id="GO:0000014">
    <property type="term" value="F:single-stranded DNA endodeoxyribonuclease activity"/>
    <property type="evidence" value="ECO:0007669"/>
    <property type="project" value="TreeGrafter"/>
</dbReference>
<evidence type="ECO:0000256" key="6">
    <source>
        <dbReference type="SAM" id="Phobius"/>
    </source>
</evidence>
<comment type="similarity">
    <text evidence="1">Belongs to the DNA/RNA non-specific endonuclease family.</text>
</comment>
<keyword evidence="2" id="KW-0540">Nuclease</keyword>
<dbReference type="SUPFAM" id="SSF54060">
    <property type="entry name" value="His-Me finger endonucleases"/>
    <property type="match status" value="1"/>
</dbReference>
<dbReference type="PANTHER" id="PTHR13966:SF19">
    <property type="entry name" value="NUCLEASE EXOG, MITOCHONDRIAL"/>
    <property type="match status" value="1"/>
</dbReference>
<dbReference type="GO" id="GO:0046872">
    <property type="term" value="F:metal ion binding"/>
    <property type="evidence" value="ECO:0007669"/>
    <property type="project" value="UniProtKB-KW"/>
</dbReference>
<evidence type="ECO:0000256" key="1">
    <source>
        <dbReference type="ARBA" id="ARBA00010052"/>
    </source>
</evidence>
<dbReference type="AlphaFoldDB" id="A0A9P0NSJ8"/>
<dbReference type="PANTHER" id="PTHR13966">
    <property type="entry name" value="ENDONUCLEASE RELATED"/>
    <property type="match status" value="1"/>
</dbReference>
<keyword evidence="6" id="KW-0472">Membrane</keyword>
<dbReference type="OrthoDB" id="5960141at2759"/>
<dbReference type="InterPro" id="IPR044925">
    <property type="entry name" value="His-Me_finger_sf"/>
</dbReference>
<evidence type="ECO:0000256" key="2">
    <source>
        <dbReference type="ARBA" id="ARBA00022722"/>
    </source>
</evidence>
<comment type="caution">
    <text evidence="8">The sequence shown here is derived from an EMBL/GenBank/DDBJ whole genome shotgun (WGS) entry which is preliminary data.</text>
</comment>
<feature type="binding site" evidence="5">
    <location>
        <position position="278"/>
    </location>
    <ligand>
        <name>Mg(2+)</name>
        <dbReference type="ChEBI" id="CHEBI:18420"/>
        <note>catalytic</note>
    </ligand>
</feature>
<evidence type="ECO:0000313" key="8">
    <source>
        <dbReference type="EMBL" id="CAH1957261.1"/>
    </source>
</evidence>
<reference evidence="8" key="1">
    <citation type="submission" date="2022-03" db="EMBL/GenBank/DDBJ databases">
        <authorList>
            <person name="Sayadi A."/>
        </authorList>
    </citation>
    <scope>NUCLEOTIDE SEQUENCE</scope>
</reference>
<evidence type="ECO:0000313" key="9">
    <source>
        <dbReference type="Proteomes" id="UP001152888"/>
    </source>
</evidence>
<evidence type="ECO:0000256" key="4">
    <source>
        <dbReference type="PIRSR" id="PIRSR640255-1"/>
    </source>
</evidence>
<organism evidence="8 9">
    <name type="scientific">Acanthoscelides obtectus</name>
    <name type="common">Bean weevil</name>
    <name type="synonym">Bruchus obtectus</name>
    <dbReference type="NCBI Taxonomy" id="200917"/>
    <lineage>
        <taxon>Eukaryota</taxon>
        <taxon>Metazoa</taxon>
        <taxon>Ecdysozoa</taxon>
        <taxon>Arthropoda</taxon>
        <taxon>Hexapoda</taxon>
        <taxon>Insecta</taxon>
        <taxon>Pterygota</taxon>
        <taxon>Neoptera</taxon>
        <taxon>Endopterygota</taxon>
        <taxon>Coleoptera</taxon>
        <taxon>Polyphaga</taxon>
        <taxon>Cucujiformia</taxon>
        <taxon>Chrysomeloidea</taxon>
        <taxon>Chrysomelidae</taxon>
        <taxon>Bruchinae</taxon>
        <taxon>Bruchini</taxon>
        <taxon>Acanthoscelides</taxon>
    </lineage>
</organism>
<feature type="active site" description="Proton acceptor" evidence="4">
    <location>
        <position position="248"/>
    </location>
</feature>
<dbReference type="GO" id="GO:0006309">
    <property type="term" value="P:apoptotic DNA fragmentation"/>
    <property type="evidence" value="ECO:0007669"/>
    <property type="project" value="TreeGrafter"/>
</dbReference>
<feature type="transmembrane region" description="Helical" evidence="6">
    <location>
        <begin position="21"/>
        <end position="38"/>
    </location>
</feature>
<dbReference type="Pfam" id="PF01223">
    <property type="entry name" value="Endonuclease_NS"/>
    <property type="match status" value="1"/>
</dbReference>
<keyword evidence="5" id="KW-0479">Metal-binding</keyword>
<gene>
    <name evidence="8" type="ORF">ACAOBT_LOCUS1994</name>
</gene>
<dbReference type="InterPro" id="IPR044929">
    <property type="entry name" value="DNA/RNA_non-sp_Endonuclease_sf"/>
</dbReference>
<dbReference type="InterPro" id="IPR040255">
    <property type="entry name" value="Non-specific_endonuclease"/>
</dbReference>
<evidence type="ECO:0000259" key="7">
    <source>
        <dbReference type="SMART" id="SM00892"/>
    </source>
</evidence>
<protein>
    <recommendedName>
        <fullName evidence="7">DNA/RNA non-specific endonuclease/pyrophosphatase/phosphodiesterase domain-containing protein</fullName>
    </recommendedName>
</protein>
<dbReference type="Proteomes" id="UP001152888">
    <property type="component" value="Unassembled WGS sequence"/>
</dbReference>
<dbReference type="EMBL" id="CAKOFQ010006669">
    <property type="protein sequence ID" value="CAH1957261.1"/>
    <property type="molecule type" value="Genomic_DNA"/>
</dbReference>
<keyword evidence="6" id="KW-0812">Transmembrane</keyword>
<keyword evidence="6" id="KW-1133">Transmembrane helix</keyword>
<evidence type="ECO:0000256" key="3">
    <source>
        <dbReference type="ARBA" id="ARBA00022759"/>
    </source>
</evidence>
<proteinExistence type="inferred from homology"/>
<sequence>MHFRGNNTCRDSLTSSAKMKVYLFFVITLNCYYNYAVLADCEIYPHEKNAPLLIKHGSSSFIYPQNGSETVPFADSEVVDLSCPGKKVVLGEKIVDQATVQATCISKSTFKVNEKEYHWSQIKCSAHPLTSVRKTRRKCGYRFMETDIGFQIDENRFVTTYSVCFDNVNQNTLYSFFNLTPAIASYARGVPRPNFYEDKGFYHVGGQPVYKLYTRVGQRTTINKLIGLDYRSTKYVQNGAWYFLARGHLSAKADFVYAAQQDATFKFLNVAPQWQSFNGKNWERVESSTREYAVAHNTYLLVWTGTHDVASLPHEESGEQIKLYLYVDGEKRGIPVPALYWKLIYNPTAKKGVVLIGHNNPYEKNIGKHVICPDVSEKIQWVSWNRTNIKDGYSYACDVESFRKVVKHAPSVYVNGLLV</sequence>
<dbReference type="InterPro" id="IPR001604">
    <property type="entry name" value="Endo_G_ENPP1-like_dom"/>
</dbReference>
<evidence type="ECO:0000256" key="5">
    <source>
        <dbReference type="PIRSR" id="PIRSR640255-2"/>
    </source>
</evidence>
<keyword evidence="3" id="KW-0255">Endonuclease</keyword>
<keyword evidence="3" id="KW-0378">Hydrolase</keyword>
<dbReference type="GO" id="GO:0004521">
    <property type="term" value="F:RNA endonuclease activity"/>
    <property type="evidence" value="ECO:0007669"/>
    <property type="project" value="TreeGrafter"/>
</dbReference>
<dbReference type="Gene3D" id="3.40.570.10">
    <property type="entry name" value="Extracellular Endonuclease, subunit A"/>
    <property type="match status" value="1"/>
</dbReference>
<dbReference type="SMART" id="SM00892">
    <property type="entry name" value="Endonuclease_NS"/>
    <property type="match status" value="1"/>
</dbReference>
<keyword evidence="9" id="KW-1185">Reference proteome</keyword>
<accession>A0A9P0NSJ8</accession>
<dbReference type="GO" id="GO:0005634">
    <property type="term" value="C:nucleus"/>
    <property type="evidence" value="ECO:0007669"/>
    <property type="project" value="TreeGrafter"/>
</dbReference>
<dbReference type="GO" id="GO:0003676">
    <property type="term" value="F:nucleic acid binding"/>
    <property type="evidence" value="ECO:0007669"/>
    <property type="project" value="InterPro"/>
</dbReference>
<feature type="domain" description="DNA/RNA non-specific endonuclease/pyrophosphatase/phosphodiesterase" evidence="7">
    <location>
        <begin position="157"/>
        <end position="402"/>
    </location>
</feature>